<dbReference type="AlphaFoldDB" id="A0A4Z1H050"/>
<dbReference type="Gene3D" id="3.90.180.10">
    <property type="entry name" value="Medium-chain alcohol dehydrogenases, catalytic domain"/>
    <property type="match status" value="1"/>
</dbReference>
<sequence length="64" mass="6833">MDLAEAVFDGSQIEDALRSMQSGKHAGKFFISFGEDTPIPVMPQAKFTGILDSRAKYIIAGGLG</sequence>
<gene>
    <name evidence="1" type="ORF">BHYA_0064g00030</name>
</gene>
<name>A0A4Z1H050_9HELO</name>
<protein>
    <submittedName>
        <fullName evidence="1">Uncharacterized protein</fullName>
    </submittedName>
</protein>
<reference evidence="1 2" key="1">
    <citation type="submission" date="2017-12" db="EMBL/GenBank/DDBJ databases">
        <title>Comparative genomics of Botrytis spp.</title>
        <authorList>
            <person name="Valero-Jimenez C.A."/>
            <person name="Tapia P."/>
            <person name="Veloso J."/>
            <person name="Silva-Moreno E."/>
            <person name="Staats M."/>
            <person name="Valdes J.H."/>
            <person name="Van Kan J.A.L."/>
        </authorList>
    </citation>
    <scope>NUCLEOTIDE SEQUENCE [LARGE SCALE GENOMIC DNA]</scope>
    <source>
        <strain evidence="1 2">Bh0001</strain>
    </source>
</reference>
<organism evidence="1 2">
    <name type="scientific">Botrytis hyacinthi</name>
    <dbReference type="NCBI Taxonomy" id="278943"/>
    <lineage>
        <taxon>Eukaryota</taxon>
        <taxon>Fungi</taxon>
        <taxon>Dikarya</taxon>
        <taxon>Ascomycota</taxon>
        <taxon>Pezizomycotina</taxon>
        <taxon>Leotiomycetes</taxon>
        <taxon>Helotiales</taxon>
        <taxon>Sclerotiniaceae</taxon>
        <taxon>Botrytis</taxon>
    </lineage>
</organism>
<dbReference type="Gene3D" id="3.40.50.720">
    <property type="entry name" value="NAD(P)-binding Rossmann-like Domain"/>
    <property type="match status" value="1"/>
</dbReference>
<accession>A0A4Z1H050</accession>
<evidence type="ECO:0000313" key="2">
    <source>
        <dbReference type="Proteomes" id="UP000297814"/>
    </source>
</evidence>
<comment type="caution">
    <text evidence="1">The sequence shown here is derived from an EMBL/GenBank/DDBJ whole genome shotgun (WGS) entry which is preliminary data.</text>
</comment>
<dbReference type="EMBL" id="PQXK01000064">
    <property type="protein sequence ID" value="TGO38907.1"/>
    <property type="molecule type" value="Genomic_DNA"/>
</dbReference>
<evidence type="ECO:0000313" key="1">
    <source>
        <dbReference type="EMBL" id="TGO38907.1"/>
    </source>
</evidence>
<keyword evidence="2" id="KW-1185">Reference proteome</keyword>
<proteinExistence type="predicted"/>
<dbReference type="Proteomes" id="UP000297814">
    <property type="component" value="Unassembled WGS sequence"/>
</dbReference>